<dbReference type="RefSeq" id="WP_185677021.1">
    <property type="nucleotide sequence ID" value="NZ_JACHVB010000060.1"/>
</dbReference>
<reference evidence="9 10" key="1">
    <citation type="submission" date="2020-07" db="EMBL/GenBank/DDBJ databases">
        <authorList>
            <person name="Feng X."/>
        </authorList>
    </citation>
    <scope>NUCLEOTIDE SEQUENCE [LARGE SCALE GENOMIC DNA]</scope>
    <source>
        <strain evidence="9 10">JCM31066</strain>
    </source>
</reference>
<dbReference type="GO" id="GO:0006310">
    <property type="term" value="P:DNA recombination"/>
    <property type="evidence" value="ECO:0007669"/>
    <property type="project" value="InterPro"/>
</dbReference>
<evidence type="ECO:0000256" key="5">
    <source>
        <dbReference type="ARBA" id="ARBA00022839"/>
    </source>
</evidence>
<dbReference type="GO" id="GO:0008409">
    <property type="term" value="F:5'-3' exonuclease activity"/>
    <property type="evidence" value="ECO:0007669"/>
    <property type="project" value="InterPro"/>
</dbReference>
<accession>A0A842HKQ0</accession>
<dbReference type="InterPro" id="IPR041122">
    <property type="entry name" value="RecJ_OB"/>
</dbReference>
<dbReference type="InterPro" id="IPR051673">
    <property type="entry name" value="SSDNA_exonuclease_RecJ"/>
</dbReference>
<proteinExistence type="inferred from homology"/>
<dbReference type="InterPro" id="IPR038763">
    <property type="entry name" value="DHH_sf"/>
</dbReference>
<dbReference type="Pfam" id="PF01368">
    <property type="entry name" value="DHH"/>
    <property type="match status" value="1"/>
</dbReference>
<dbReference type="InterPro" id="IPR001667">
    <property type="entry name" value="DDH_dom"/>
</dbReference>
<evidence type="ECO:0000256" key="3">
    <source>
        <dbReference type="ARBA" id="ARBA00022722"/>
    </source>
</evidence>
<name>A0A842HKQ0_9BACT</name>
<dbReference type="Gene3D" id="3.10.310.30">
    <property type="match status" value="1"/>
</dbReference>
<comment type="similarity">
    <text evidence="1">Belongs to the RecJ family.</text>
</comment>
<dbReference type="InterPro" id="IPR004610">
    <property type="entry name" value="RecJ"/>
</dbReference>
<gene>
    <name evidence="9" type="primary">recJ</name>
    <name evidence="9" type="ORF">H5P28_17700</name>
</gene>
<evidence type="ECO:0000256" key="2">
    <source>
        <dbReference type="ARBA" id="ARBA00019841"/>
    </source>
</evidence>
<dbReference type="Gene3D" id="3.90.1640.30">
    <property type="match status" value="1"/>
</dbReference>
<dbReference type="SUPFAM" id="SSF64182">
    <property type="entry name" value="DHH phosphoesterases"/>
    <property type="match status" value="1"/>
</dbReference>
<protein>
    <recommendedName>
        <fullName evidence="2">Single-stranded-DNA-specific exonuclease RecJ</fullName>
    </recommendedName>
</protein>
<dbReference type="NCBIfam" id="TIGR00644">
    <property type="entry name" value="recJ"/>
    <property type="match status" value="1"/>
</dbReference>
<dbReference type="PANTHER" id="PTHR30255">
    <property type="entry name" value="SINGLE-STRANDED-DNA-SPECIFIC EXONUCLEASE RECJ"/>
    <property type="match status" value="1"/>
</dbReference>
<feature type="domain" description="RecJ OB" evidence="8">
    <location>
        <begin position="460"/>
        <end position="564"/>
    </location>
</feature>
<feature type="domain" description="DHHA1" evidence="7">
    <location>
        <begin position="355"/>
        <end position="446"/>
    </location>
</feature>
<dbReference type="Pfam" id="PF17768">
    <property type="entry name" value="RecJ_OB"/>
    <property type="match status" value="1"/>
</dbReference>
<evidence type="ECO:0000259" key="6">
    <source>
        <dbReference type="Pfam" id="PF01368"/>
    </source>
</evidence>
<dbReference type="EMBL" id="JACHVB010000060">
    <property type="protein sequence ID" value="MBC2596106.1"/>
    <property type="molecule type" value="Genomic_DNA"/>
</dbReference>
<dbReference type="AlphaFoldDB" id="A0A842HKQ0"/>
<feature type="domain" description="DDH" evidence="6">
    <location>
        <begin position="77"/>
        <end position="235"/>
    </location>
</feature>
<dbReference type="InterPro" id="IPR003156">
    <property type="entry name" value="DHHA1_dom"/>
</dbReference>
<dbReference type="PANTHER" id="PTHR30255:SF2">
    <property type="entry name" value="SINGLE-STRANDED-DNA-SPECIFIC EXONUCLEASE RECJ"/>
    <property type="match status" value="1"/>
</dbReference>
<sequence length="574" mass="62569">MRWSFTPPPESAVRLLRSEHGVDGVLAALLAARLERTGPSAAFLDPRLRHLRDPEELSFISEAVERLLVAIREGEDILVIGDYDVDGMTSTALLVSMLRHFGADPVYRVPRRLEEGYGLSESMLDRVLTGTPPDLLVALDCGTNSVAEVARLRARGIDVIIVDHHESKEAVPADCLLVNPKLYPGPGDEAARELCTAGLVFKLVHALVKRLRQLNDPRAFDLKLKYSLDLVALGTISDLVPLRGENRIFAREGLQQLASGRRTGLSALLEVSGLVKEHPICAADVAYRLGPRLNAGGRLADAALPVEMLLSESRGRAVAAATELDALNRERQAIERDVFDAAVADFSEENIPAGLVAAGADWHPGVVGIVAGRLARRFYRPAIVLSQDGDLLRGSGRSIPEVDLQEILHGCDGLLEEWGGHRMAVGITLAKDRLPEFRAAFNEAVGKLFSEAPPEPSLTIDAWIKPGDLGERLLGELDRLRPYGQENPEPVLGLKGAVLSRRPEVFAQKHLRFELTGGNGRQIKGIAWNGATNPPPTGQPIDLAVRFTWNVWNGHRSPRLELVDWRRVTPAGAV</sequence>
<evidence type="ECO:0000256" key="4">
    <source>
        <dbReference type="ARBA" id="ARBA00022801"/>
    </source>
</evidence>
<dbReference type="GO" id="GO:0003676">
    <property type="term" value="F:nucleic acid binding"/>
    <property type="evidence" value="ECO:0007669"/>
    <property type="project" value="InterPro"/>
</dbReference>
<keyword evidence="10" id="KW-1185">Reference proteome</keyword>
<keyword evidence="4" id="KW-0378">Hydrolase</keyword>
<keyword evidence="5 9" id="KW-0269">Exonuclease</keyword>
<comment type="caution">
    <text evidence="9">The sequence shown here is derived from an EMBL/GenBank/DDBJ whole genome shotgun (WGS) entry which is preliminary data.</text>
</comment>
<dbReference type="Proteomes" id="UP000546464">
    <property type="component" value="Unassembled WGS sequence"/>
</dbReference>
<evidence type="ECO:0000313" key="9">
    <source>
        <dbReference type="EMBL" id="MBC2596106.1"/>
    </source>
</evidence>
<evidence type="ECO:0000259" key="8">
    <source>
        <dbReference type="Pfam" id="PF17768"/>
    </source>
</evidence>
<dbReference type="Pfam" id="PF02272">
    <property type="entry name" value="DHHA1"/>
    <property type="match status" value="1"/>
</dbReference>
<evidence type="ECO:0000313" key="10">
    <source>
        <dbReference type="Proteomes" id="UP000546464"/>
    </source>
</evidence>
<organism evidence="9 10">
    <name type="scientific">Ruficoccus amylovorans</name>
    <dbReference type="NCBI Taxonomy" id="1804625"/>
    <lineage>
        <taxon>Bacteria</taxon>
        <taxon>Pseudomonadati</taxon>
        <taxon>Verrucomicrobiota</taxon>
        <taxon>Opitutia</taxon>
        <taxon>Puniceicoccales</taxon>
        <taxon>Cerasicoccaceae</taxon>
        <taxon>Ruficoccus</taxon>
    </lineage>
</organism>
<keyword evidence="3" id="KW-0540">Nuclease</keyword>
<dbReference type="GO" id="GO:0006281">
    <property type="term" value="P:DNA repair"/>
    <property type="evidence" value="ECO:0007669"/>
    <property type="project" value="InterPro"/>
</dbReference>
<evidence type="ECO:0000256" key="1">
    <source>
        <dbReference type="ARBA" id="ARBA00005915"/>
    </source>
</evidence>
<evidence type="ECO:0000259" key="7">
    <source>
        <dbReference type="Pfam" id="PF02272"/>
    </source>
</evidence>